<gene>
    <name evidence="2" type="ORF">BgramDRAFT_6031</name>
</gene>
<sequence>MNNDGQNSTKTQHVEPPKDDGKTVAMLATGNRCEVATSSVWTNWAWANRRSGYDWMDSHFLFTDVA</sequence>
<dbReference type="EMBL" id="ABLD01000032">
    <property type="protein sequence ID" value="EDT07180.1"/>
    <property type="molecule type" value="Genomic_DNA"/>
</dbReference>
<protein>
    <submittedName>
        <fullName evidence="2">Uncharacterized protein</fullName>
    </submittedName>
</protein>
<proteinExistence type="predicted"/>
<name>B1G9I9_PARG4</name>
<organism evidence="2 3">
    <name type="scientific">Paraburkholderia graminis (strain ATCC 700544 / DSM 17151 / LMG 18924 / NCIMB 13744 / C4D1M)</name>
    <dbReference type="NCBI Taxonomy" id="396598"/>
    <lineage>
        <taxon>Bacteria</taxon>
        <taxon>Pseudomonadati</taxon>
        <taxon>Pseudomonadota</taxon>
        <taxon>Betaproteobacteria</taxon>
        <taxon>Burkholderiales</taxon>
        <taxon>Burkholderiaceae</taxon>
        <taxon>Paraburkholderia</taxon>
    </lineage>
</organism>
<evidence type="ECO:0000256" key="1">
    <source>
        <dbReference type="SAM" id="MobiDB-lite"/>
    </source>
</evidence>
<evidence type="ECO:0000313" key="2">
    <source>
        <dbReference type="EMBL" id="EDT07180.1"/>
    </source>
</evidence>
<dbReference type="Proteomes" id="UP000005045">
    <property type="component" value="Unassembled WGS sequence"/>
</dbReference>
<reference evidence="2 3" key="1">
    <citation type="submission" date="2008-03" db="EMBL/GenBank/DDBJ databases">
        <title>Sequencing of the draft genome and assembly of Burkholderia graminis C4D1M.</title>
        <authorList>
            <consortium name="US DOE Joint Genome Institute (JGI-PGF)"/>
            <person name="Copeland A."/>
            <person name="Lucas S."/>
            <person name="Lapidus A."/>
            <person name="Glavina del Rio T."/>
            <person name="Dalin E."/>
            <person name="Tice H."/>
            <person name="Bruce D."/>
            <person name="Goodwin L."/>
            <person name="Pitluck S."/>
            <person name="Larimer F."/>
            <person name="Land M.L."/>
            <person name="Hauser L."/>
            <person name="Tiedje J."/>
            <person name="Richardson P."/>
        </authorList>
    </citation>
    <scope>NUCLEOTIDE SEQUENCE [LARGE SCALE GENOMIC DNA]</scope>
    <source>
        <strain evidence="3">ATCC 700544 / DSM 17151 / LMG 18924 / NCIMB 13744 / C4D1M</strain>
    </source>
</reference>
<accession>B1G9I9</accession>
<feature type="compositionally biased region" description="Basic and acidic residues" evidence="1">
    <location>
        <begin position="12"/>
        <end position="22"/>
    </location>
</feature>
<feature type="region of interest" description="Disordered" evidence="1">
    <location>
        <begin position="1"/>
        <end position="22"/>
    </location>
</feature>
<evidence type="ECO:0000313" key="3">
    <source>
        <dbReference type="Proteomes" id="UP000005045"/>
    </source>
</evidence>
<keyword evidence="3" id="KW-1185">Reference proteome</keyword>
<comment type="caution">
    <text evidence="2">The sequence shown here is derived from an EMBL/GenBank/DDBJ whole genome shotgun (WGS) entry which is preliminary data.</text>
</comment>
<feature type="compositionally biased region" description="Polar residues" evidence="1">
    <location>
        <begin position="1"/>
        <end position="11"/>
    </location>
</feature>
<dbReference type="AlphaFoldDB" id="B1G9I9"/>